<dbReference type="AlphaFoldDB" id="A0A562B3S0"/>
<dbReference type="EMBL" id="VLJN01000056">
    <property type="protein sequence ID" value="TWG79699.1"/>
    <property type="molecule type" value="Genomic_DNA"/>
</dbReference>
<gene>
    <name evidence="1" type="ORF">L602_000600000990</name>
</gene>
<protein>
    <submittedName>
        <fullName evidence="1">Uncharacterized protein</fullName>
    </submittedName>
</protein>
<evidence type="ECO:0000313" key="2">
    <source>
        <dbReference type="Proteomes" id="UP000318141"/>
    </source>
</evidence>
<organism evidence="1 2">
    <name type="scientific">Cupriavidus gilardii J11</name>
    <dbReference type="NCBI Taxonomy" id="936133"/>
    <lineage>
        <taxon>Bacteria</taxon>
        <taxon>Pseudomonadati</taxon>
        <taxon>Pseudomonadota</taxon>
        <taxon>Betaproteobacteria</taxon>
        <taxon>Burkholderiales</taxon>
        <taxon>Burkholderiaceae</taxon>
        <taxon>Cupriavidus</taxon>
    </lineage>
</organism>
<sequence length="245" mass="26620">MPDSAVPAFPAEPATPPAHWTAVRKDFVEPGTPCARAGKGHRLHRLVAGHAYILRDVDGNERPFGPICARALLGASAGLAGVPDFTARYTASADAGPEAAVSGRRTGDEAVAAQRLAAATRYLLLRMEKVASIPRIQPTVRYAALEPIYADYRRQGTLSPQQVRRVLAIERSPATPAALKAMPLLDVYTAYVQLQRALLGADRLDRQRFLRGLIDWLARHLMLTRAQIEAAGLALHPRAFQGHWG</sequence>
<keyword evidence="2" id="KW-1185">Reference proteome</keyword>
<dbReference type="OrthoDB" id="8960662at2"/>
<name>A0A562B3S0_9BURK</name>
<reference evidence="1 2" key="1">
    <citation type="submission" date="2019-07" db="EMBL/GenBank/DDBJ databases">
        <title>Genome sequencing of lignin-degrading bacterial isolates.</title>
        <authorList>
            <person name="Gladden J."/>
        </authorList>
    </citation>
    <scope>NUCLEOTIDE SEQUENCE [LARGE SCALE GENOMIC DNA]</scope>
    <source>
        <strain evidence="1 2">J11</strain>
    </source>
</reference>
<comment type="caution">
    <text evidence="1">The sequence shown here is derived from an EMBL/GenBank/DDBJ whole genome shotgun (WGS) entry which is preliminary data.</text>
</comment>
<dbReference type="Proteomes" id="UP000318141">
    <property type="component" value="Unassembled WGS sequence"/>
</dbReference>
<evidence type="ECO:0000313" key="1">
    <source>
        <dbReference type="EMBL" id="TWG79699.1"/>
    </source>
</evidence>
<accession>A0A562B3S0</accession>
<proteinExistence type="predicted"/>